<dbReference type="EMBL" id="BEHT01000056">
    <property type="protein sequence ID" value="GBD00168.1"/>
    <property type="molecule type" value="Genomic_DNA"/>
</dbReference>
<dbReference type="InterPro" id="IPR006230">
    <property type="entry name" value="MutL"/>
</dbReference>
<reference evidence="2" key="1">
    <citation type="submission" date="2017-09" db="EMBL/GenBank/DDBJ databases">
        <title>Metaegenomics of thermophilic ammonia-oxidizing enrichment culture.</title>
        <authorList>
            <person name="Kato S."/>
            <person name="Suzuki K."/>
        </authorList>
    </citation>
    <scope>NUCLEOTIDE SEQUENCE [LARGE SCALE GENOMIC DNA]</scope>
</reference>
<evidence type="ECO:0000313" key="2">
    <source>
        <dbReference type="Proteomes" id="UP000236173"/>
    </source>
</evidence>
<name>A0A2H5XG78_9BACT</name>
<gene>
    <name evidence="1" type="ORF">HRbin17_02705</name>
</gene>
<evidence type="ECO:0000313" key="1">
    <source>
        <dbReference type="EMBL" id="GBD00168.1"/>
    </source>
</evidence>
<dbReference type="Pfam" id="PF13941">
    <property type="entry name" value="MutL"/>
    <property type="match status" value="1"/>
</dbReference>
<protein>
    <recommendedName>
        <fullName evidence="3">Methylaspartate mutase</fullName>
    </recommendedName>
</protein>
<sequence>MTPVRRIVATDCGSTTTKAILIERTGEGYRLIARGEAPTTVEAPFDDVTIGVVNAMRELEEVTGRVLLTDNKVFVRSSPIHHPSSQSDDAGADLYVSTSSAGGGLQMMVMGVVKTMTAESAQRAALGAGAIVMDVIAIDDGRKDYERIQRIRSLRPDMVLLAGGTDGGTVTHVVELAELLVAADPKPRLGIGFRLPVIYAGNKDAREEIRKLLADRFDLRIVDNIRPTLETENLAPAREAIHELFLEHVMQQAPGYNKLTTWVSAPIMPTPMAVGKLVEEVARQYGLNVLAVDIGGATTDVFSVFNSIFNRTVSANLGMSYSIGNVLAEAGVENILRWVPFEVDETELRNRLRNKMIRPTTIPQTVDDLLIEQAVAREALRLSLEHHKHLAVTLRGVHVQRTIGEILTAEVSGQTIVDMMALDLIIGSGGVLSHAPRRSQAALMLLDAWQPEGFTQLTVDSIFMMPHLGVLSTVHAEAAMEVFWRDCLVRLGWALAPKGIAKDGEVIGTLSLSGARYNISNEPIRFGELKLYPLAENETARVRFQPSRGFDAGEGSGKAVEREISGGVVGFIVDARGRPLQLPKDDKALRRKLAEWLNAIGALPRAFVALTAQAPSSAPALRS</sequence>
<comment type="caution">
    <text evidence="1">The sequence shown here is derived from an EMBL/GenBank/DDBJ whole genome shotgun (WGS) entry which is preliminary data.</text>
</comment>
<dbReference type="AlphaFoldDB" id="A0A2H5XG78"/>
<evidence type="ECO:0008006" key="3">
    <source>
        <dbReference type="Google" id="ProtNLM"/>
    </source>
</evidence>
<organism evidence="1 2">
    <name type="scientific">Candidatus Fervidibacter japonicus</name>
    <dbReference type="NCBI Taxonomy" id="2035412"/>
    <lineage>
        <taxon>Bacteria</taxon>
        <taxon>Candidatus Fervidibacterota</taxon>
        <taxon>Candidatus Fervidibacter</taxon>
    </lineage>
</organism>
<accession>A0A2H5XG78</accession>
<dbReference type="Proteomes" id="UP000236173">
    <property type="component" value="Unassembled WGS sequence"/>
</dbReference>
<proteinExistence type="predicted"/>